<gene>
    <name evidence="1" type="primary">Acey_s0175.g508</name>
    <name evidence="1" type="ORF">Y032_0175g508</name>
</gene>
<dbReference type="Proteomes" id="UP000024635">
    <property type="component" value="Unassembled WGS sequence"/>
</dbReference>
<protein>
    <submittedName>
        <fullName evidence="1">Uncharacterized protein</fullName>
    </submittedName>
</protein>
<evidence type="ECO:0000313" key="1">
    <source>
        <dbReference type="EMBL" id="EYB94132.1"/>
    </source>
</evidence>
<name>A0A016SUQ5_9BILA</name>
<sequence length="116" mass="13486">MIFFCTQLSIRVTGSVTHDHLPLSVGSATTLVNPEYFWRKHSLLLPNQVEQRRDDSSVKLKTCSVQFAPPRMLHDRNPVLRTNSSITPIRFWWIAVTNYVLEQIKYYIIHKFGLVA</sequence>
<evidence type="ECO:0000313" key="2">
    <source>
        <dbReference type="Proteomes" id="UP000024635"/>
    </source>
</evidence>
<comment type="caution">
    <text evidence="1">The sequence shown here is derived from an EMBL/GenBank/DDBJ whole genome shotgun (WGS) entry which is preliminary data.</text>
</comment>
<keyword evidence="2" id="KW-1185">Reference proteome</keyword>
<dbReference type="AlphaFoldDB" id="A0A016SUQ5"/>
<dbReference type="EMBL" id="JARK01001511">
    <property type="protein sequence ID" value="EYB94132.1"/>
    <property type="molecule type" value="Genomic_DNA"/>
</dbReference>
<accession>A0A016SUQ5</accession>
<reference evidence="2" key="1">
    <citation type="journal article" date="2015" name="Nat. Genet.">
        <title>The genome and transcriptome of the zoonotic hookworm Ancylostoma ceylanicum identify infection-specific gene families.</title>
        <authorList>
            <person name="Schwarz E.M."/>
            <person name="Hu Y."/>
            <person name="Antoshechkin I."/>
            <person name="Miller M.M."/>
            <person name="Sternberg P.W."/>
            <person name="Aroian R.V."/>
        </authorList>
    </citation>
    <scope>NUCLEOTIDE SEQUENCE</scope>
    <source>
        <strain evidence="2">HY135</strain>
    </source>
</reference>
<proteinExistence type="predicted"/>
<organism evidence="1 2">
    <name type="scientific">Ancylostoma ceylanicum</name>
    <dbReference type="NCBI Taxonomy" id="53326"/>
    <lineage>
        <taxon>Eukaryota</taxon>
        <taxon>Metazoa</taxon>
        <taxon>Ecdysozoa</taxon>
        <taxon>Nematoda</taxon>
        <taxon>Chromadorea</taxon>
        <taxon>Rhabditida</taxon>
        <taxon>Rhabditina</taxon>
        <taxon>Rhabditomorpha</taxon>
        <taxon>Strongyloidea</taxon>
        <taxon>Ancylostomatidae</taxon>
        <taxon>Ancylostomatinae</taxon>
        <taxon>Ancylostoma</taxon>
    </lineage>
</organism>